<proteinExistence type="predicted"/>
<dbReference type="EMBL" id="CAJVPW010003914">
    <property type="protein sequence ID" value="CAG8531870.1"/>
    <property type="molecule type" value="Genomic_DNA"/>
</dbReference>
<reference evidence="1" key="1">
    <citation type="submission" date="2021-06" db="EMBL/GenBank/DDBJ databases">
        <authorList>
            <person name="Kallberg Y."/>
            <person name="Tangrot J."/>
            <person name="Rosling A."/>
        </authorList>
    </citation>
    <scope>NUCLEOTIDE SEQUENCE</scope>
    <source>
        <strain evidence="1">28 12/20/2015</strain>
    </source>
</reference>
<gene>
    <name evidence="1" type="ORF">SPELUC_LOCUS4403</name>
</gene>
<organism evidence="1 2">
    <name type="scientific">Cetraspora pellucida</name>
    <dbReference type="NCBI Taxonomy" id="1433469"/>
    <lineage>
        <taxon>Eukaryota</taxon>
        <taxon>Fungi</taxon>
        <taxon>Fungi incertae sedis</taxon>
        <taxon>Mucoromycota</taxon>
        <taxon>Glomeromycotina</taxon>
        <taxon>Glomeromycetes</taxon>
        <taxon>Diversisporales</taxon>
        <taxon>Gigasporaceae</taxon>
        <taxon>Cetraspora</taxon>
    </lineage>
</organism>
<dbReference type="Proteomes" id="UP000789366">
    <property type="component" value="Unassembled WGS sequence"/>
</dbReference>
<evidence type="ECO:0000313" key="2">
    <source>
        <dbReference type="Proteomes" id="UP000789366"/>
    </source>
</evidence>
<sequence>MADLRKLKFILKGTPTTDDLNGSNARIELRVGEKQVNGVNKGGVVDNIRLSLKKAKGDKIDVLYDDLMKTENLNKEFTITGVDLDKATFTNPNRDDFAQLNGAVAEGKITAAGLKYREGNRITTLLEINTGGTTVADRKQRIKLLKDYSQNAGGLTDEEYNHEIENYKPADDPIVKTYSELRDKTSNDEKYKPFKKRFDDESKQETETGVAADKDLTTATYLPEKIGDSESKDSAKPKKSNYKNLLTLRTKILARKKAVVDLIEGLVTGDTGGNGSKLTCPNCNQKFDALPFEYNGKKYHSQQCADEAKQKEGDQGGGGGGPDQNQGVAQARTAAIQAINEALNQDPKIATSDLDSNFQNWENQIEGLSAEKDINNLRDRVKANIAKKRKEKQTKEKMNKAGKDIDKATGPELINKIKELEKHEGTNPYEEQ</sequence>
<comment type="caution">
    <text evidence="1">The sequence shown here is derived from an EMBL/GenBank/DDBJ whole genome shotgun (WGS) entry which is preliminary data.</text>
</comment>
<protein>
    <submittedName>
        <fullName evidence="1">5523_t:CDS:1</fullName>
    </submittedName>
</protein>
<evidence type="ECO:0000313" key="1">
    <source>
        <dbReference type="EMBL" id="CAG8531870.1"/>
    </source>
</evidence>
<name>A0ACA9LHZ3_9GLOM</name>
<keyword evidence="2" id="KW-1185">Reference proteome</keyword>
<accession>A0ACA9LHZ3</accession>